<dbReference type="InterPro" id="IPR013087">
    <property type="entry name" value="Znf_C2H2_type"/>
</dbReference>
<feature type="domain" description="C2H2-type" evidence="6">
    <location>
        <begin position="232"/>
        <end position="258"/>
    </location>
</feature>
<feature type="domain" description="C2H2-type" evidence="6">
    <location>
        <begin position="260"/>
        <end position="287"/>
    </location>
</feature>
<dbReference type="SMART" id="SM00355">
    <property type="entry name" value="ZnF_C2H2"/>
    <property type="match status" value="10"/>
</dbReference>
<dbReference type="AlphaFoldDB" id="A0AAV1K1Z1"/>
<keyword evidence="3 5" id="KW-0863">Zinc-finger</keyword>
<keyword evidence="4" id="KW-0862">Zinc</keyword>
<feature type="domain" description="C2H2-type" evidence="6">
    <location>
        <begin position="288"/>
        <end position="315"/>
    </location>
</feature>
<evidence type="ECO:0000313" key="8">
    <source>
        <dbReference type="Proteomes" id="UP001497472"/>
    </source>
</evidence>
<dbReference type="PANTHER" id="PTHR24379">
    <property type="entry name" value="KRAB AND ZINC FINGER DOMAIN-CONTAINING"/>
    <property type="match status" value="1"/>
</dbReference>
<evidence type="ECO:0000313" key="7">
    <source>
        <dbReference type="EMBL" id="CAK1554423.1"/>
    </source>
</evidence>
<dbReference type="PROSITE" id="PS00028">
    <property type="entry name" value="ZINC_FINGER_C2H2_1"/>
    <property type="match status" value="8"/>
</dbReference>
<dbReference type="GO" id="GO:0008270">
    <property type="term" value="F:zinc ion binding"/>
    <property type="evidence" value="ECO:0007669"/>
    <property type="project" value="UniProtKB-KW"/>
</dbReference>
<evidence type="ECO:0000256" key="2">
    <source>
        <dbReference type="ARBA" id="ARBA00022737"/>
    </source>
</evidence>
<reference evidence="7 8" key="1">
    <citation type="submission" date="2023-11" db="EMBL/GenBank/DDBJ databases">
        <authorList>
            <person name="Okamura Y."/>
        </authorList>
    </citation>
    <scope>NUCLEOTIDE SEQUENCE [LARGE SCALE GENOMIC DNA]</scope>
</reference>
<keyword evidence="1" id="KW-0479">Metal-binding</keyword>
<dbReference type="PROSITE" id="PS50157">
    <property type="entry name" value="ZINC_FINGER_C2H2_2"/>
    <property type="match status" value="5"/>
</dbReference>
<dbReference type="GO" id="GO:0000981">
    <property type="term" value="F:DNA-binding transcription factor activity, RNA polymerase II-specific"/>
    <property type="evidence" value="ECO:0007669"/>
    <property type="project" value="TreeGrafter"/>
</dbReference>
<evidence type="ECO:0000256" key="4">
    <source>
        <dbReference type="ARBA" id="ARBA00022833"/>
    </source>
</evidence>
<dbReference type="Gene3D" id="3.30.160.60">
    <property type="entry name" value="Classic Zinc Finger"/>
    <property type="match status" value="4"/>
</dbReference>
<feature type="domain" description="C2H2-type" evidence="6">
    <location>
        <begin position="147"/>
        <end position="175"/>
    </location>
</feature>
<accession>A0AAV1K1Z1</accession>
<protein>
    <recommendedName>
        <fullName evidence="6">C2H2-type domain-containing protein</fullName>
    </recommendedName>
</protein>
<sequence>MRAFQHAKELLQYSTVYPFRLKGSSLSCVYCQEEFKLPSEFRLHVDDAHKKFTVSTAFAHCGKALYKYLKVDCTNLKCRLCNTECNDIEEVSKHLRDLHGSKIDVDCNMRLQPYKLSDEEYVCALCSEKLPSLTKLCRHTSSHYLKYTCDTCGRGYMAIESLRYHIRCSHSGKLKCRKCWLEFPTEELRKQHCQETKACWFYCCVTCGERFRSWDHKHKHIVEVHGKPGLSYRCVECDIFFKSRKRFYAHHKLKHSDDIFMCPCCNMKFDSKKRLEEHAISHTGEKRYKCIECNKGFSRVRGLKQHMWIHTESKRFSCMICLKKFSQKVSWQGHMRSHHPELALKVNE</sequence>
<evidence type="ECO:0000259" key="6">
    <source>
        <dbReference type="PROSITE" id="PS50157"/>
    </source>
</evidence>
<dbReference type="GO" id="GO:0005634">
    <property type="term" value="C:nucleus"/>
    <property type="evidence" value="ECO:0007669"/>
    <property type="project" value="TreeGrafter"/>
</dbReference>
<dbReference type="EMBL" id="CAVLEF010000278">
    <property type="protein sequence ID" value="CAK1554423.1"/>
    <property type="molecule type" value="Genomic_DNA"/>
</dbReference>
<evidence type="ECO:0000256" key="5">
    <source>
        <dbReference type="PROSITE-ProRule" id="PRU00042"/>
    </source>
</evidence>
<proteinExistence type="predicted"/>
<organism evidence="7 8">
    <name type="scientific">Leptosia nina</name>
    <dbReference type="NCBI Taxonomy" id="320188"/>
    <lineage>
        <taxon>Eukaryota</taxon>
        <taxon>Metazoa</taxon>
        <taxon>Ecdysozoa</taxon>
        <taxon>Arthropoda</taxon>
        <taxon>Hexapoda</taxon>
        <taxon>Insecta</taxon>
        <taxon>Pterygota</taxon>
        <taxon>Neoptera</taxon>
        <taxon>Endopterygota</taxon>
        <taxon>Lepidoptera</taxon>
        <taxon>Glossata</taxon>
        <taxon>Ditrysia</taxon>
        <taxon>Papilionoidea</taxon>
        <taxon>Pieridae</taxon>
        <taxon>Pierinae</taxon>
        <taxon>Leptosia</taxon>
    </lineage>
</organism>
<dbReference type="PANTHER" id="PTHR24379:SF127">
    <property type="entry name" value="BLOODY FINGERS-RELATED"/>
    <property type="match status" value="1"/>
</dbReference>
<name>A0AAV1K1Z1_9NEOP</name>
<keyword evidence="2" id="KW-0677">Repeat</keyword>
<keyword evidence="8" id="KW-1185">Reference proteome</keyword>
<dbReference type="InterPro" id="IPR036236">
    <property type="entry name" value="Znf_C2H2_sf"/>
</dbReference>
<dbReference type="FunFam" id="3.30.160.60:FF:000912">
    <property type="entry name" value="Zinc finger protein 660"/>
    <property type="match status" value="1"/>
</dbReference>
<evidence type="ECO:0000256" key="1">
    <source>
        <dbReference type="ARBA" id="ARBA00022723"/>
    </source>
</evidence>
<dbReference type="GO" id="GO:0000977">
    <property type="term" value="F:RNA polymerase II transcription regulatory region sequence-specific DNA binding"/>
    <property type="evidence" value="ECO:0007669"/>
    <property type="project" value="TreeGrafter"/>
</dbReference>
<feature type="domain" description="C2H2-type" evidence="6">
    <location>
        <begin position="316"/>
        <end position="343"/>
    </location>
</feature>
<dbReference type="Pfam" id="PF13912">
    <property type="entry name" value="zf-C2H2_6"/>
    <property type="match status" value="1"/>
</dbReference>
<evidence type="ECO:0000256" key="3">
    <source>
        <dbReference type="ARBA" id="ARBA00022771"/>
    </source>
</evidence>
<gene>
    <name evidence="7" type="ORF">LNINA_LOCUS13339</name>
</gene>
<dbReference type="SUPFAM" id="SSF57667">
    <property type="entry name" value="beta-beta-alpha zinc fingers"/>
    <property type="match status" value="3"/>
</dbReference>
<dbReference type="Proteomes" id="UP001497472">
    <property type="component" value="Unassembled WGS sequence"/>
</dbReference>
<comment type="caution">
    <text evidence="7">The sequence shown here is derived from an EMBL/GenBank/DDBJ whole genome shotgun (WGS) entry which is preliminary data.</text>
</comment>